<dbReference type="OrthoDB" id="25607at2"/>
<evidence type="ECO:0000256" key="4">
    <source>
        <dbReference type="ARBA" id="ARBA00022842"/>
    </source>
</evidence>
<comment type="similarity">
    <text evidence="1">Belongs to the HAD-like hydrolase superfamily. SerB family.</text>
</comment>
<dbReference type="PANTHER" id="PTHR43344">
    <property type="entry name" value="PHOSPHOSERINE PHOSPHATASE"/>
    <property type="match status" value="1"/>
</dbReference>
<dbReference type="InterPro" id="IPR036412">
    <property type="entry name" value="HAD-like_sf"/>
</dbReference>
<keyword evidence="5" id="KW-1133">Transmembrane helix</keyword>
<dbReference type="Proteomes" id="UP000617681">
    <property type="component" value="Chromosome"/>
</dbReference>
<keyword evidence="5" id="KW-0472">Membrane</keyword>
<feature type="transmembrane region" description="Helical" evidence="5">
    <location>
        <begin position="228"/>
        <end position="246"/>
    </location>
</feature>
<dbReference type="InterPro" id="IPR023214">
    <property type="entry name" value="HAD_sf"/>
</dbReference>
<organism evidence="6 8">
    <name type="scientific">Corynebacterium glucuronolyticum</name>
    <dbReference type="NCBI Taxonomy" id="39791"/>
    <lineage>
        <taxon>Bacteria</taxon>
        <taxon>Bacillati</taxon>
        <taxon>Actinomycetota</taxon>
        <taxon>Actinomycetes</taxon>
        <taxon>Mycobacteriales</taxon>
        <taxon>Corynebacteriaceae</taxon>
        <taxon>Corynebacterium</taxon>
    </lineage>
</organism>
<dbReference type="CDD" id="cd02612">
    <property type="entry name" value="HAD_PGPPase"/>
    <property type="match status" value="1"/>
</dbReference>
<keyword evidence="3 6" id="KW-0378">Hydrolase</keyword>
<keyword evidence="4" id="KW-0460">Magnesium</keyword>
<proteinExistence type="inferred from homology"/>
<evidence type="ECO:0000256" key="3">
    <source>
        <dbReference type="ARBA" id="ARBA00022801"/>
    </source>
</evidence>
<dbReference type="Pfam" id="PF12710">
    <property type="entry name" value="HAD"/>
    <property type="match status" value="1"/>
</dbReference>
<evidence type="ECO:0000256" key="5">
    <source>
        <dbReference type="SAM" id="Phobius"/>
    </source>
</evidence>
<dbReference type="NCBIfam" id="TIGR01488">
    <property type="entry name" value="HAD-SF-IB"/>
    <property type="match status" value="1"/>
</dbReference>
<reference evidence="6 8" key="1">
    <citation type="submission" date="2020-12" db="EMBL/GenBank/DDBJ databases">
        <title>FDA dAtabase for Regulatory Grade micrObial Sequences (FDA-ARGOS): Supporting development and validation of Infectious Disease Dx tests.</title>
        <authorList>
            <person name="Sproer C."/>
            <person name="Gronow S."/>
            <person name="Severitt S."/>
            <person name="Schroder I."/>
            <person name="Tallon L."/>
            <person name="Sadzewicz L."/>
            <person name="Zhao X."/>
            <person name="Boylan J."/>
            <person name="Ott S."/>
            <person name="Bowen H."/>
            <person name="Vavikolanu K."/>
            <person name="Mehta A."/>
            <person name="Aluvathingal J."/>
            <person name="Nadendla S."/>
            <person name="Lowell S."/>
            <person name="Myers T."/>
            <person name="Yan Y."/>
            <person name="Sichtig H."/>
        </authorList>
    </citation>
    <scope>NUCLEOTIDE SEQUENCE [LARGE SCALE GENOMIC DNA]</scope>
    <source>
        <strain evidence="6 8">FDAARGOS_1053</strain>
        <strain evidence="7">FDAARGOS_1191</strain>
    </source>
</reference>
<accession>A0A7T4EFS6</accession>
<evidence type="ECO:0000313" key="7">
    <source>
        <dbReference type="EMBL" id="QRP70947.1"/>
    </source>
</evidence>
<dbReference type="GeneID" id="92759096"/>
<sequence>MSTPAAFFDLDKTVIATSSALAYGRQFFKNGLITASQALALSYAQTAFLLQGWSGGQMDSTRDKLLEMVAGWDVAKVAEIAQTTLHEVVTPAIYEEARELIAWHKRQGHDVVIVSASVRDLVAPIATELGVDRILTSELEVRDGKYTGKLLTYNKGVTKITRVTEMGYALGQSYAYSDSETDIPLLAAVGHPVAVNPDKNLAQWAADNGVPIRRFSNPVPLFPHPNPWVTAGAAIVLIGALIAIFWRSPLLPGHRRT</sequence>
<dbReference type="InterPro" id="IPR006385">
    <property type="entry name" value="HAD_hydro_SerB1"/>
</dbReference>
<dbReference type="EMBL" id="CP069534">
    <property type="protein sequence ID" value="QRP70947.1"/>
    <property type="molecule type" value="Genomic_DNA"/>
</dbReference>
<keyword evidence="2" id="KW-0479">Metal-binding</keyword>
<dbReference type="SUPFAM" id="SSF56784">
    <property type="entry name" value="HAD-like"/>
    <property type="match status" value="1"/>
</dbReference>
<evidence type="ECO:0000313" key="6">
    <source>
        <dbReference type="EMBL" id="QQB46584.1"/>
    </source>
</evidence>
<dbReference type="PANTHER" id="PTHR43344:SF13">
    <property type="entry name" value="PHOSPHATASE RV3661-RELATED"/>
    <property type="match status" value="1"/>
</dbReference>
<dbReference type="GO" id="GO:0046872">
    <property type="term" value="F:metal ion binding"/>
    <property type="evidence" value="ECO:0007669"/>
    <property type="project" value="UniProtKB-KW"/>
</dbReference>
<dbReference type="RefSeq" id="WP_005394680.1">
    <property type="nucleotide sequence ID" value="NZ_CP066007.1"/>
</dbReference>
<dbReference type="AlphaFoldDB" id="A0A7T4EFS6"/>
<dbReference type="Proteomes" id="UP000596145">
    <property type="component" value="Chromosome"/>
</dbReference>
<dbReference type="EMBL" id="CP066007">
    <property type="protein sequence ID" value="QQB46584.1"/>
    <property type="molecule type" value="Genomic_DNA"/>
</dbReference>
<dbReference type="Gene3D" id="1.20.1440.100">
    <property type="entry name" value="SG protein - dephosphorylation function"/>
    <property type="match status" value="1"/>
</dbReference>
<name>A0A7T4EFS6_9CORY</name>
<evidence type="ECO:0000313" key="8">
    <source>
        <dbReference type="Proteomes" id="UP000596145"/>
    </source>
</evidence>
<dbReference type="Gene3D" id="3.40.50.1000">
    <property type="entry name" value="HAD superfamily/HAD-like"/>
    <property type="match status" value="1"/>
</dbReference>
<dbReference type="InterPro" id="IPR050582">
    <property type="entry name" value="HAD-like_SerB"/>
</dbReference>
<evidence type="ECO:0000256" key="1">
    <source>
        <dbReference type="ARBA" id="ARBA00009184"/>
    </source>
</evidence>
<protein>
    <submittedName>
        <fullName evidence="6">HAD-IB family hydrolase</fullName>
    </submittedName>
</protein>
<gene>
    <name evidence="6" type="ORF">I6I10_01100</name>
    <name evidence="7" type="ORF">I6J21_01940</name>
</gene>
<evidence type="ECO:0000256" key="2">
    <source>
        <dbReference type="ARBA" id="ARBA00022723"/>
    </source>
</evidence>
<keyword evidence="5" id="KW-0812">Transmembrane</keyword>
<dbReference type="GO" id="GO:0016787">
    <property type="term" value="F:hydrolase activity"/>
    <property type="evidence" value="ECO:0007669"/>
    <property type="project" value="UniProtKB-KW"/>
</dbReference>
<dbReference type="NCBIfam" id="TIGR01490">
    <property type="entry name" value="HAD-SF-IB-hyp1"/>
    <property type="match status" value="1"/>
</dbReference>